<dbReference type="GO" id="GO:0005829">
    <property type="term" value="C:cytosol"/>
    <property type="evidence" value="ECO:0007669"/>
    <property type="project" value="TreeGrafter"/>
</dbReference>
<dbReference type="InterPro" id="IPR023198">
    <property type="entry name" value="PGP-like_dom2"/>
</dbReference>
<dbReference type="SFLD" id="SFLDS00003">
    <property type="entry name" value="Haloacid_Dehalogenase"/>
    <property type="match status" value="1"/>
</dbReference>
<proteinExistence type="inferred from homology"/>
<dbReference type="Gene3D" id="1.10.150.240">
    <property type="entry name" value="Putative phosphatase, domain 2"/>
    <property type="match status" value="1"/>
</dbReference>
<dbReference type="AlphaFoldDB" id="A0A850H112"/>
<dbReference type="InterPro" id="IPR036412">
    <property type="entry name" value="HAD-like_sf"/>
</dbReference>
<dbReference type="Gene3D" id="3.40.50.1000">
    <property type="entry name" value="HAD superfamily/HAD-like"/>
    <property type="match status" value="1"/>
</dbReference>
<dbReference type="GO" id="GO:0006281">
    <property type="term" value="P:DNA repair"/>
    <property type="evidence" value="ECO:0007669"/>
    <property type="project" value="TreeGrafter"/>
</dbReference>
<dbReference type="InterPro" id="IPR050155">
    <property type="entry name" value="HAD-like_hydrolase_sf"/>
</dbReference>
<dbReference type="Pfam" id="PF00702">
    <property type="entry name" value="Hydrolase"/>
    <property type="match status" value="1"/>
</dbReference>
<keyword evidence="5" id="KW-0378">Hydrolase</keyword>
<dbReference type="RefSeq" id="WP_176265950.1">
    <property type="nucleotide sequence ID" value="NZ_JABWGV010000001.1"/>
</dbReference>
<sequence length="234" mass="24721">MTDFPFRCIGFDLDGTLVESHRDLGEAVNHALREGGFNPVPVEDVTDLIGGGAKVMLRRALDKQGGVPEDEFRNLYKTMLHYYDGHVAVHTRPYPGVIAVLDELAERGVVLSVVTNKFEGFARGVLGALDLTDRFASIIGGDTLGKDAEGNYRAKPLADPIDAARQASGGGNFAFVGDSSYDVLAARAACVPIVAAAYGYCDGPADELGADAVIAKFAELIPALEGLAKADSPH</sequence>
<organism evidence="5 6">
    <name type="scientific">Qipengyuania atrilutea</name>
    <dbReference type="NCBI Taxonomy" id="2744473"/>
    <lineage>
        <taxon>Bacteria</taxon>
        <taxon>Pseudomonadati</taxon>
        <taxon>Pseudomonadota</taxon>
        <taxon>Alphaproteobacteria</taxon>
        <taxon>Sphingomonadales</taxon>
        <taxon>Erythrobacteraceae</taxon>
        <taxon>Qipengyuania</taxon>
    </lineage>
</organism>
<protein>
    <recommendedName>
        <fullName evidence="4">phosphoglycolate phosphatase</fullName>
        <ecNumber evidence="4">3.1.3.18</ecNumber>
    </recommendedName>
</protein>
<dbReference type="PANTHER" id="PTHR43434">
    <property type="entry name" value="PHOSPHOGLYCOLATE PHOSPHATASE"/>
    <property type="match status" value="1"/>
</dbReference>
<accession>A0A850H112</accession>
<evidence type="ECO:0000256" key="1">
    <source>
        <dbReference type="ARBA" id="ARBA00000830"/>
    </source>
</evidence>
<gene>
    <name evidence="5" type="ORF">HUV48_01205</name>
</gene>
<keyword evidence="6" id="KW-1185">Reference proteome</keyword>
<evidence type="ECO:0000313" key="5">
    <source>
        <dbReference type="EMBL" id="NVD43633.1"/>
    </source>
</evidence>
<dbReference type="PANTHER" id="PTHR43434:SF1">
    <property type="entry name" value="PHOSPHOGLYCOLATE PHOSPHATASE"/>
    <property type="match status" value="1"/>
</dbReference>
<dbReference type="SFLD" id="SFLDG01129">
    <property type="entry name" value="C1.5:_HAD__Beta-PGM__Phosphata"/>
    <property type="match status" value="1"/>
</dbReference>
<comment type="similarity">
    <text evidence="3">Belongs to the HAD-like hydrolase superfamily. CbbY/CbbZ/Gph/YieH family.</text>
</comment>
<comment type="pathway">
    <text evidence="2">Organic acid metabolism; glycolate biosynthesis; glycolate from 2-phosphoglycolate: step 1/1.</text>
</comment>
<dbReference type="EC" id="3.1.3.18" evidence="4"/>
<comment type="caution">
    <text evidence="5">The sequence shown here is derived from an EMBL/GenBank/DDBJ whole genome shotgun (WGS) entry which is preliminary data.</text>
</comment>
<dbReference type="GO" id="GO:0008967">
    <property type="term" value="F:phosphoglycolate phosphatase activity"/>
    <property type="evidence" value="ECO:0007669"/>
    <property type="project" value="UniProtKB-EC"/>
</dbReference>
<dbReference type="Proteomes" id="UP000561438">
    <property type="component" value="Unassembled WGS sequence"/>
</dbReference>
<evidence type="ECO:0000313" key="6">
    <source>
        <dbReference type="Proteomes" id="UP000561438"/>
    </source>
</evidence>
<evidence type="ECO:0000256" key="2">
    <source>
        <dbReference type="ARBA" id="ARBA00004818"/>
    </source>
</evidence>
<evidence type="ECO:0000256" key="3">
    <source>
        <dbReference type="ARBA" id="ARBA00006171"/>
    </source>
</evidence>
<reference evidence="5 6" key="1">
    <citation type="submission" date="2020-06" db="EMBL/GenBank/DDBJ databases">
        <title>Altererythrobacter sp. HHU K3-1.</title>
        <authorList>
            <person name="Zhang D."/>
            <person name="Xue H."/>
        </authorList>
    </citation>
    <scope>NUCLEOTIDE SEQUENCE [LARGE SCALE GENOMIC DNA]</scope>
    <source>
        <strain evidence="5 6">HHU K3-1</strain>
    </source>
</reference>
<name>A0A850H112_9SPHN</name>
<dbReference type="InterPro" id="IPR023214">
    <property type="entry name" value="HAD_sf"/>
</dbReference>
<comment type="catalytic activity">
    <reaction evidence="1">
        <text>2-phosphoglycolate + H2O = glycolate + phosphate</text>
        <dbReference type="Rhea" id="RHEA:14369"/>
        <dbReference type="ChEBI" id="CHEBI:15377"/>
        <dbReference type="ChEBI" id="CHEBI:29805"/>
        <dbReference type="ChEBI" id="CHEBI:43474"/>
        <dbReference type="ChEBI" id="CHEBI:58033"/>
        <dbReference type="EC" id="3.1.3.18"/>
    </reaction>
</comment>
<dbReference type="SUPFAM" id="SSF56784">
    <property type="entry name" value="HAD-like"/>
    <property type="match status" value="1"/>
</dbReference>
<evidence type="ECO:0000256" key="4">
    <source>
        <dbReference type="ARBA" id="ARBA00013078"/>
    </source>
</evidence>
<dbReference type="EMBL" id="JABWGV010000001">
    <property type="protein sequence ID" value="NVD43633.1"/>
    <property type="molecule type" value="Genomic_DNA"/>
</dbReference>